<evidence type="ECO:0000256" key="4">
    <source>
        <dbReference type="ARBA" id="ARBA00022837"/>
    </source>
</evidence>
<keyword evidence="6" id="KW-0472">Membrane</keyword>
<organism evidence="10">
    <name type="scientific">Arion vulgaris</name>
    <dbReference type="NCBI Taxonomy" id="1028688"/>
    <lineage>
        <taxon>Eukaryota</taxon>
        <taxon>Metazoa</taxon>
        <taxon>Spiralia</taxon>
        <taxon>Lophotrochozoa</taxon>
        <taxon>Mollusca</taxon>
        <taxon>Gastropoda</taxon>
        <taxon>Heterobranchia</taxon>
        <taxon>Euthyneura</taxon>
        <taxon>Panpulmonata</taxon>
        <taxon>Eupulmonata</taxon>
        <taxon>Stylommatophora</taxon>
        <taxon>Helicina</taxon>
        <taxon>Arionoidea</taxon>
        <taxon>Arionidae</taxon>
        <taxon>Arion</taxon>
    </lineage>
</organism>
<dbReference type="GO" id="GO:0007156">
    <property type="term" value="P:homophilic cell adhesion via plasma membrane adhesion molecules"/>
    <property type="evidence" value="ECO:0007669"/>
    <property type="project" value="InterPro"/>
</dbReference>
<dbReference type="SUPFAM" id="SSF49313">
    <property type="entry name" value="Cadherin-like"/>
    <property type="match status" value="4"/>
</dbReference>
<protein>
    <recommendedName>
        <fullName evidence="9">Cadherin domain-containing protein</fullName>
    </recommendedName>
</protein>
<dbReference type="Gene3D" id="2.60.40.60">
    <property type="entry name" value="Cadherins"/>
    <property type="match status" value="4"/>
</dbReference>
<comment type="subcellular location">
    <subcellularLocation>
        <location evidence="1">Membrane</location>
        <topology evidence="1">Single-pass membrane protein</topology>
    </subcellularLocation>
</comment>
<dbReference type="PROSITE" id="PS00232">
    <property type="entry name" value="CADHERIN_1"/>
    <property type="match status" value="3"/>
</dbReference>
<dbReference type="SMART" id="SM00112">
    <property type="entry name" value="CA"/>
    <property type="match status" value="4"/>
</dbReference>
<feature type="non-terminal residue" evidence="10">
    <location>
        <position position="392"/>
    </location>
</feature>
<feature type="non-terminal residue" evidence="10">
    <location>
        <position position="1"/>
    </location>
</feature>
<dbReference type="AlphaFoldDB" id="A0A0B7ARG8"/>
<dbReference type="PRINTS" id="PR00205">
    <property type="entry name" value="CADHERIN"/>
</dbReference>
<accession>A0A0B7ARG8</accession>
<keyword evidence="5" id="KW-1133">Transmembrane helix</keyword>
<keyword evidence="7" id="KW-0325">Glycoprotein</keyword>
<dbReference type="Pfam" id="PF00028">
    <property type="entry name" value="Cadherin"/>
    <property type="match status" value="3"/>
</dbReference>
<dbReference type="CDD" id="cd11304">
    <property type="entry name" value="Cadherin_repeat"/>
    <property type="match status" value="4"/>
</dbReference>
<evidence type="ECO:0000256" key="7">
    <source>
        <dbReference type="ARBA" id="ARBA00023180"/>
    </source>
</evidence>
<name>A0A0B7ARG8_9EUPU</name>
<evidence type="ECO:0000256" key="8">
    <source>
        <dbReference type="PROSITE-ProRule" id="PRU00043"/>
    </source>
</evidence>
<evidence type="ECO:0000259" key="9">
    <source>
        <dbReference type="PROSITE" id="PS50268"/>
    </source>
</evidence>
<dbReference type="InterPro" id="IPR015919">
    <property type="entry name" value="Cadherin-like_sf"/>
</dbReference>
<dbReference type="GO" id="GO:0005509">
    <property type="term" value="F:calcium ion binding"/>
    <property type="evidence" value="ECO:0007669"/>
    <property type="project" value="UniProtKB-UniRule"/>
</dbReference>
<evidence type="ECO:0000256" key="6">
    <source>
        <dbReference type="ARBA" id="ARBA00023136"/>
    </source>
</evidence>
<dbReference type="PANTHER" id="PTHR24028:SF146">
    <property type="entry name" value="CADHERIN 96CB, ISOFORM D-RELATED"/>
    <property type="match status" value="1"/>
</dbReference>
<feature type="domain" description="Cadherin" evidence="9">
    <location>
        <begin position="175"/>
        <end position="278"/>
    </location>
</feature>
<dbReference type="InterPro" id="IPR050174">
    <property type="entry name" value="Protocadherin/Cadherin-CA"/>
</dbReference>
<keyword evidence="4 8" id="KW-0106">Calcium</keyword>
<dbReference type="PANTHER" id="PTHR24028">
    <property type="entry name" value="CADHERIN-87A"/>
    <property type="match status" value="1"/>
</dbReference>
<sequence>DSRGRVLFAVDQVTGEITITAPLQYDAGKTFEAVVEAKDQGDIPKVSEATMTLTIVNVGNNAPRLEVKLQKTVFDNTVLIPEDAKNSTFVGKLLAIDNDPGVSGDVTCYSAHPSFRVDPFGNYFAIIMSGSLDREQAEKIDVVLVCSDAGSPSKTSSVSFQVLVSDVNDNAPMFSQTQYVANIPEENIFGRQILKLTATDPDAGINKLFTYSLFPRENSVFSIDKDSGILKARTTFDHEVEKRLNVIILATDEGHPSLVSTATVIVNILDINDNYPEIITKELRVQEGIGNMKHVGNLEGSDKDSGVNADLVFSMPPTDDITGQMFKVNPNGVVIAIQELDRETRDRYILYLEVKDKGLDPKMTSGTVTVIIDDINDHAPVFQFPSETNHTA</sequence>
<evidence type="ECO:0000256" key="3">
    <source>
        <dbReference type="ARBA" id="ARBA00022737"/>
    </source>
</evidence>
<keyword evidence="2" id="KW-0812">Transmembrane</keyword>
<dbReference type="FunFam" id="2.60.40.60:FF:000020">
    <property type="entry name" value="Dachsous cadherin-related 1b"/>
    <property type="match status" value="1"/>
</dbReference>
<dbReference type="GO" id="GO:0005886">
    <property type="term" value="C:plasma membrane"/>
    <property type="evidence" value="ECO:0007669"/>
    <property type="project" value="InterPro"/>
</dbReference>
<dbReference type="PROSITE" id="PS50268">
    <property type="entry name" value="CADHERIN_2"/>
    <property type="match status" value="4"/>
</dbReference>
<keyword evidence="3" id="KW-0677">Repeat</keyword>
<reference evidence="10" key="1">
    <citation type="submission" date="2014-12" db="EMBL/GenBank/DDBJ databases">
        <title>Insight into the proteome of Arion vulgaris.</title>
        <authorList>
            <person name="Aradska J."/>
            <person name="Bulat T."/>
            <person name="Smidak R."/>
            <person name="Sarate P."/>
            <person name="Gangsoo J."/>
            <person name="Sialana F."/>
            <person name="Bilban M."/>
            <person name="Lubec G."/>
        </authorList>
    </citation>
    <scope>NUCLEOTIDE SEQUENCE</scope>
    <source>
        <tissue evidence="10">Skin</tissue>
    </source>
</reference>
<dbReference type="InterPro" id="IPR002126">
    <property type="entry name" value="Cadherin-like_dom"/>
</dbReference>
<feature type="domain" description="Cadherin" evidence="9">
    <location>
        <begin position="80"/>
        <end position="174"/>
    </location>
</feature>
<feature type="domain" description="Cadherin" evidence="9">
    <location>
        <begin position="8"/>
        <end position="65"/>
    </location>
</feature>
<gene>
    <name evidence="10" type="primary">ORF135710</name>
</gene>
<evidence type="ECO:0000313" key="10">
    <source>
        <dbReference type="EMBL" id="CEK83192.1"/>
    </source>
</evidence>
<dbReference type="EMBL" id="HACG01036327">
    <property type="protein sequence ID" value="CEK83192.1"/>
    <property type="molecule type" value="Transcribed_RNA"/>
</dbReference>
<evidence type="ECO:0000256" key="5">
    <source>
        <dbReference type="ARBA" id="ARBA00022989"/>
    </source>
</evidence>
<evidence type="ECO:0000256" key="1">
    <source>
        <dbReference type="ARBA" id="ARBA00004167"/>
    </source>
</evidence>
<evidence type="ECO:0000256" key="2">
    <source>
        <dbReference type="ARBA" id="ARBA00022692"/>
    </source>
</evidence>
<dbReference type="InterPro" id="IPR020894">
    <property type="entry name" value="Cadherin_CS"/>
</dbReference>
<proteinExistence type="predicted"/>
<feature type="domain" description="Cadherin" evidence="9">
    <location>
        <begin position="277"/>
        <end position="382"/>
    </location>
</feature>